<proteinExistence type="predicted"/>
<reference evidence="1 2" key="1">
    <citation type="submission" date="2023-11" db="EMBL/GenBank/DDBJ databases">
        <title>Analysis of the Genomes of Mucilaginibacter gossypii cycad 4 and M. sabulilitoris SNA2: microbes with the potential for plant growth promotion.</title>
        <authorList>
            <person name="Hirsch A.M."/>
            <person name="Humm E."/>
            <person name="Rubbi M."/>
            <person name="Del Vecchio G."/>
            <person name="Ha S.M."/>
            <person name="Pellegrini M."/>
            <person name="Gunsalus R.P."/>
        </authorList>
    </citation>
    <scope>NUCLEOTIDE SEQUENCE [LARGE SCALE GENOMIC DNA]</scope>
    <source>
        <strain evidence="1 2">SNA2</strain>
    </source>
</reference>
<accession>A0ABZ0TNZ6</accession>
<evidence type="ECO:0008006" key="3">
    <source>
        <dbReference type="Google" id="ProtNLM"/>
    </source>
</evidence>
<organism evidence="1 2">
    <name type="scientific">Mucilaginibacter sabulilitoris</name>
    <dbReference type="NCBI Taxonomy" id="1173583"/>
    <lineage>
        <taxon>Bacteria</taxon>
        <taxon>Pseudomonadati</taxon>
        <taxon>Bacteroidota</taxon>
        <taxon>Sphingobacteriia</taxon>
        <taxon>Sphingobacteriales</taxon>
        <taxon>Sphingobacteriaceae</taxon>
        <taxon>Mucilaginibacter</taxon>
    </lineage>
</organism>
<dbReference type="Proteomes" id="UP001324380">
    <property type="component" value="Chromosome"/>
</dbReference>
<evidence type="ECO:0000313" key="2">
    <source>
        <dbReference type="Proteomes" id="UP001324380"/>
    </source>
</evidence>
<dbReference type="RefSeq" id="WP_321562380.1">
    <property type="nucleotide sequence ID" value="NZ_CP139558.1"/>
</dbReference>
<dbReference type="InterPro" id="IPR012675">
    <property type="entry name" value="Beta-grasp_dom_sf"/>
</dbReference>
<keyword evidence="2" id="KW-1185">Reference proteome</keyword>
<sequence length="95" mass="11092">MMFFKHYIEFTLLYNDESYRIKTFKGEYDDLRELINDHIQPPNFGRCDGMGRCATCMVAQQSRNLSNKVEISLSCQLSISDELANTEIRILPYIS</sequence>
<dbReference type="SUPFAM" id="SSF54292">
    <property type="entry name" value="2Fe-2S ferredoxin-like"/>
    <property type="match status" value="1"/>
</dbReference>
<dbReference type="InterPro" id="IPR036010">
    <property type="entry name" value="2Fe-2S_ferredoxin-like_sf"/>
</dbReference>
<evidence type="ECO:0000313" key="1">
    <source>
        <dbReference type="EMBL" id="WPU93230.1"/>
    </source>
</evidence>
<dbReference type="EMBL" id="CP139558">
    <property type="protein sequence ID" value="WPU93230.1"/>
    <property type="molecule type" value="Genomic_DNA"/>
</dbReference>
<protein>
    <recommendedName>
        <fullName evidence="3">2Fe-2S ferredoxin-type domain-containing protein</fullName>
    </recommendedName>
</protein>
<name>A0ABZ0TNZ6_9SPHI</name>
<gene>
    <name evidence="1" type="ORF">SNE25_28320</name>
</gene>
<dbReference type="Gene3D" id="3.10.20.30">
    <property type="match status" value="1"/>
</dbReference>